<organism evidence="11 12">
    <name type="scientific">Carnegiea gigantea</name>
    <dbReference type="NCBI Taxonomy" id="171969"/>
    <lineage>
        <taxon>Eukaryota</taxon>
        <taxon>Viridiplantae</taxon>
        <taxon>Streptophyta</taxon>
        <taxon>Embryophyta</taxon>
        <taxon>Tracheophyta</taxon>
        <taxon>Spermatophyta</taxon>
        <taxon>Magnoliopsida</taxon>
        <taxon>eudicotyledons</taxon>
        <taxon>Gunneridae</taxon>
        <taxon>Pentapetalae</taxon>
        <taxon>Caryophyllales</taxon>
        <taxon>Cactineae</taxon>
        <taxon>Cactaceae</taxon>
        <taxon>Cactoideae</taxon>
        <taxon>Echinocereeae</taxon>
        <taxon>Carnegiea</taxon>
    </lineage>
</organism>
<feature type="domain" description="Copper amine oxidase N3-terminal" evidence="10">
    <location>
        <begin position="83"/>
        <end position="173"/>
    </location>
</feature>
<feature type="domain" description="Copper amine oxidase catalytic" evidence="9">
    <location>
        <begin position="305"/>
        <end position="560"/>
    </location>
</feature>
<evidence type="ECO:0000256" key="8">
    <source>
        <dbReference type="SAM" id="SignalP"/>
    </source>
</evidence>
<dbReference type="InterPro" id="IPR015798">
    <property type="entry name" value="Cu_amine_oxidase_C"/>
</dbReference>
<evidence type="ECO:0000256" key="7">
    <source>
        <dbReference type="RuleBase" id="RU000672"/>
    </source>
</evidence>
<proteinExistence type="inferred from homology"/>
<dbReference type="InterPro" id="IPR036460">
    <property type="entry name" value="Cu_amine_oxidase_C_sf"/>
</dbReference>
<reference evidence="11" key="1">
    <citation type="submission" date="2022-04" db="EMBL/GenBank/DDBJ databases">
        <title>Carnegiea gigantea Genome sequencing and assembly v2.</title>
        <authorList>
            <person name="Copetti D."/>
            <person name="Sanderson M.J."/>
            <person name="Burquez A."/>
            <person name="Wojciechowski M.F."/>
        </authorList>
    </citation>
    <scope>NUCLEOTIDE SEQUENCE</scope>
    <source>
        <strain evidence="11">SGP5-SGP5p</strain>
        <tissue evidence="11">Aerial part</tissue>
    </source>
</reference>
<dbReference type="GO" id="GO:0005507">
    <property type="term" value="F:copper ion binding"/>
    <property type="evidence" value="ECO:0007669"/>
    <property type="project" value="InterPro"/>
</dbReference>
<feature type="chain" id="PRO_5040138050" description="Amine oxidase" evidence="8">
    <location>
        <begin position="22"/>
        <end position="568"/>
    </location>
</feature>
<gene>
    <name evidence="11" type="ORF">Cgig2_028130</name>
</gene>
<feature type="domain" description="Copper amine oxidase catalytic" evidence="9">
    <location>
        <begin position="206"/>
        <end position="272"/>
    </location>
</feature>
<dbReference type="Pfam" id="PF02728">
    <property type="entry name" value="Cu_amine_oxidN3"/>
    <property type="match status" value="1"/>
</dbReference>
<dbReference type="GO" id="GO:0009308">
    <property type="term" value="P:amine metabolic process"/>
    <property type="evidence" value="ECO:0007669"/>
    <property type="project" value="UniProtKB-UniRule"/>
</dbReference>
<keyword evidence="5 7" id="KW-0186">Copper</keyword>
<evidence type="ECO:0000256" key="4">
    <source>
        <dbReference type="ARBA" id="ARBA00023002"/>
    </source>
</evidence>
<keyword evidence="12" id="KW-1185">Reference proteome</keyword>
<evidence type="ECO:0000259" key="9">
    <source>
        <dbReference type="Pfam" id="PF01179"/>
    </source>
</evidence>
<dbReference type="SUPFAM" id="SSF54416">
    <property type="entry name" value="Amine oxidase N-terminal region"/>
    <property type="match status" value="1"/>
</dbReference>
<dbReference type="InterPro" id="IPR000269">
    <property type="entry name" value="Cu_amine_oxidase"/>
</dbReference>
<keyword evidence="4 7" id="KW-0560">Oxidoreductase</keyword>
<evidence type="ECO:0000313" key="11">
    <source>
        <dbReference type="EMBL" id="KAJ8438227.1"/>
    </source>
</evidence>
<evidence type="ECO:0000256" key="2">
    <source>
        <dbReference type="ARBA" id="ARBA00022723"/>
    </source>
</evidence>
<dbReference type="PANTHER" id="PTHR10638:SF40">
    <property type="entry name" value="PRIMARY AMINE OXIDASE 1"/>
    <property type="match status" value="1"/>
</dbReference>
<evidence type="ECO:0000256" key="5">
    <source>
        <dbReference type="ARBA" id="ARBA00023008"/>
    </source>
</evidence>
<dbReference type="PANTHER" id="PTHR10638">
    <property type="entry name" value="COPPER AMINE OXIDASE"/>
    <property type="match status" value="1"/>
</dbReference>
<comment type="PTM">
    <text evidence="6 7">Topaquinone (TPQ) is generated by copper-dependent autoxidation of a specific tyrosyl residue.</text>
</comment>
<accession>A0A9Q1K8E1</accession>
<dbReference type="Gene3D" id="2.70.98.20">
    <property type="entry name" value="Copper amine oxidase, catalytic domain"/>
    <property type="match status" value="1"/>
</dbReference>
<dbReference type="InterPro" id="IPR016182">
    <property type="entry name" value="Cu_amine_oxidase_N-reg"/>
</dbReference>
<dbReference type="AlphaFoldDB" id="A0A9Q1K8E1"/>
<keyword evidence="3 6" id="KW-0801">TPQ</keyword>
<dbReference type="Gene3D" id="3.10.450.40">
    <property type="match status" value="1"/>
</dbReference>
<dbReference type="InterPro" id="IPR015802">
    <property type="entry name" value="Cu_amine_oxidase_N3"/>
</dbReference>
<dbReference type="SUPFAM" id="SSF49998">
    <property type="entry name" value="Amine oxidase catalytic domain"/>
    <property type="match status" value="1"/>
</dbReference>
<evidence type="ECO:0000313" key="12">
    <source>
        <dbReference type="Proteomes" id="UP001153076"/>
    </source>
</evidence>
<sequence length="568" mass="64555">MATVQLFRLLWFVALKPCVSTLSLEHPLDPLSPKEINRIRSQKKMPSSNGYHQAGGPSLPWWSFEVVQRHMRSLWIYWSWLPPPLTFEELFQASLLTQQYPQFIDSILKRGLNISEVSCLPLPVGWFGEVVMRRQVKITCFYRNGTINIYVRPINGITVALDLELMNVAYYAGRFSSPMPKVEGTEYHDTPVKSGPTFPNTTSSKLSIQGNVIEWGIWKFHLGFNPRAGVIISTASICDEKEKRYRRVLYRGHVSETLVPCMDPTTDWYFRTLWIRVNLVLEKPQIAFSPSLIVQPTPSLSMPGLLPRAICLFERYSGDVAWRHTEIGVPGKVIRRGEPEVSLVARMIATVGNYDYILDWDFKQSGSSTVKPSSIRTQLGLTGVLEMKATPYTSMNQAKEDIYGTFVAENTVAVNHDHYVTYYLDLDVDGEANSFMKSTLETRRATIFPHPPSPRRSYWTAKNKVLEREADARIRLGSEPAELSVVNINKKTNVGNPVGYRLVTVQPAYSLLSGDDPPQIRVAYTKYQVCVTAYNKSERWAGGFYADRSHGDDGLAVWTRSYWMKALQ</sequence>
<evidence type="ECO:0000256" key="1">
    <source>
        <dbReference type="ARBA" id="ARBA00007983"/>
    </source>
</evidence>
<protein>
    <recommendedName>
        <fullName evidence="7">Amine oxidase</fullName>
        <ecNumber evidence="7">1.4.3.-</ecNumber>
    </recommendedName>
</protein>
<dbReference type="EC" id="1.4.3.-" evidence="7"/>
<feature type="modified residue" description="2',4',5'-topaquinone" evidence="6">
    <location>
        <position position="354"/>
    </location>
</feature>
<name>A0A9Q1K8E1_9CARY</name>
<keyword evidence="8" id="KW-0732">Signal</keyword>
<dbReference type="Pfam" id="PF01179">
    <property type="entry name" value="Cu_amine_oxid"/>
    <property type="match status" value="2"/>
</dbReference>
<dbReference type="OrthoDB" id="5379943at2759"/>
<evidence type="ECO:0000259" key="10">
    <source>
        <dbReference type="Pfam" id="PF02728"/>
    </source>
</evidence>
<dbReference type="GO" id="GO:0048038">
    <property type="term" value="F:quinone binding"/>
    <property type="evidence" value="ECO:0007669"/>
    <property type="project" value="InterPro"/>
</dbReference>
<comment type="cofactor">
    <cofactor evidence="7">
        <name>Cu cation</name>
        <dbReference type="ChEBI" id="CHEBI:23378"/>
    </cofactor>
    <text evidence="7">Contains 1 topaquinone per subunit.</text>
</comment>
<dbReference type="GO" id="GO:0008131">
    <property type="term" value="F:primary methylamine oxidase activity"/>
    <property type="evidence" value="ECO:0007669"/>
    <property type="project" value="InterPro"/>
</dbReference>
<feature type="signal peptide" evidence="8">
    <location>
        <begin position="1"/>
        <end position="21"/>
    </location>
</feature>
<dbReference type="Proteomes" id="UP001153076">
    <property type="component" value="Unassembled WGS sequence"/>
</dbReference>
<evidence type="ECO:0000256" key="3">
    <source>
        <dbReference type="ARBA" id="ARBA00022772"/>
    </source>
</evidence>
<comment type="similarity">
    <text evidence="1 7">Belongs to the copper/topaquinone oxidase family.</text>
</comment>
<comment type="caution">
    <text evidence="11">The sequence shown here is derived from an EMBL/GenBank/DDBJ whole genome shotgun (WGS) entry which is preliminary data.</text>
</comment>
<dbReference type="EMBL" id="JAKOGI010000264">
    <property type="protein sequence ID" value="KAJ8438227.1"/>
    <property type="molecule type" value="Genomic_DNA"/>
</dbReference>
<keyword evidence="2 7" id="KW-0479">Metal-binding</keyword>
<evidence type="ECO:0000256" key="6">
    <source>
        <dbReference type="PIRSR" id="PIRSR600269-51"/>
    </source>
</evidence>